<dbReference type="GO" id="GO:0008266">
    <property type="term" value="F:poly(U) RNA binding"/>
    <property type="evidence" value="ECO:0007669"/>
    <property type="project" value="UniProtKB-ARBA"/>
</dbReference>
<dbReference type="GO" id="GO:0045087">
    <property type="term" value="P:innate immune response"/>
    <property type="evidence" value="ECO:0007669"/>
    <property type="project" value="UniProtKB-ARBA"/>
</dbReference>
<dbReference type="Gene3D" id="3.30.70.330">
    <property type="match status" value="2"/>
</dbReference>
<feature type="domain" description="RRM" evidence="9">
    <location>
        <begin position="202"/>
        <end position="280"/>
    </location>
</feature>
<keyword evidence="6 8" id="KW-0694">RNA-binding</keyword>
<dbReference type="FunFam" id="3.30.70.330:FF:000268">
    <property type="entry name" value="31 kDa ribonucleoprotein, chloroplastic"/>
    <property type="match status" value="1"/>
</dbReference>
<sequence length="286" mass="31235">MATMSLRCLAMAMADTALPPAHKLLPTVSLPLLSSSTRAAPLLLFARRRLPLAPLVTSSDAVEAKSADEEEEKAGEPVEMEAGEFEEVLASGGEGEGQYAAVEPPEEAKVYVGNLPYDVDSEGLAQIFDQAGVVEVAEVIYNRETGQSRGFGFVTMSTVEEADKAIEMFSRYDISGRLLNVNRASSRGTRMERPQRQFAPAFRAYVGNLPWQVDDSRLVQLFSEHGEVVDAKVVYDRETGRSRGFGFVSMVSKEELNDAISALDGQELDGRPLRVNVAAERPQRGF</sequence>
<dbReference type="InterPro" id="IPR048289">
    <property type="entry name" value="RRM2_NsCP33-like"/>
</dbReference>
<dbReference type="HOGENOM" id="CLU_012062_15_1_1"/>
<dbReference type="ExpressionAtlas" id="K7TYJ1">
    <property type="expression patterns" value="baseline and differential"/>
</dbReference>
<keyword evidence="5" id="KW-0677">Repeat</keyword>
<evidence type="ECO:0000256" key="2">
    <source>
        <dbReference type="ARBA" id="ARBA00022528"/>
    </source>
</evidence>
<keyword evidence="4" id="KW-0507">mRNA processing</keyword>
<evidence type="ECO:0000256" key="1">
    <source>
        <dbReference type="ARBA" id="ARBA00004229"/>
    </source>
</evidence>
<dbReference type="EMBL" id="CM000780">
    <property type="protein sequence ID" value="AQK51681.1"/>
    <property type="molecule type" value="Genomic_DNA"/>
</dbReference>
<reference evidence="11" key="4">
    <citation type="submission" date="2021-05" db="UniProtKB">
        <authorList>
            <consortium name="EnsemblPlants"/>
        </authorList>
    </citation>
    <scope>IDENTIFICATION</scope>
    <source>
        <strain evidence="11">cv. B73</strain>
    </source>
</reference>
<keyword evidence="2" id="KW-0150">Chloroplast</keyword>
<keyword evidence="3" id="KW-0934">Plastid</keyword>
<feature type="domain" description="RRM" evidence="9">
    <location>
        <begin position="108"/>
        <end position="186"/>
    </location>
</feature>
<keyword evidence="7 10" id="KW-0687">Ribonucleoprotein</keyword>
<evidence type="ECO:0000256" key="6">
    <source>
        <dbReference type="ARBA" id="ARBA00022884"/>
    </source>
</evidence>
<dbReference type="eggNOG" id="KOG0118">
    <property type="taxonomic scope" value="Eukaryota"/>
</dbReference>
<dbReference type="EnsemblPlants" id="Zm00001eb176260_T001">
    <property type="protein sequence ID" value="Zm00001eb176260_P001"/>
    <property type="gene ID" value="Zm00001eb176260"/>
</dbReference>
<dbReference type="PROSITE" id="PS50102">
    <property type="entry name" value="RRM"/>
    <property type="match status" value="2"/>
</dbReference>
<evidence type="ECO:0007829" key="13">
    <source>
        <dbReference type="PeptideAtlas" id="K7TYJ1"/>
    </source>
</evidence>
<gene>
    <name evidence="11" type="primary">LOC100282806</name>
    <name evidence="10" type="ORF">ZEAMMB73_Zm00001d049965</name>
</gene>
<keyword evidence="12" id="KW-1185">Reference proteome</keyword>
<dbReference type="SUPFAM" id="SSF54928">
    <property type="entry name" value="RNA-binding domain, RBD"/>
    <property type="match status" value="2"/>
</dbReference>
<evidence type="ECO:0000256" key="4">
    <source>
        <dbReference type="ARBA" id="ARBA00022664"/>
    </source>
</evidence>
<dbReference type="AlphaFoldDB" id="K7TYJ1"/>
<dbReference type="Pfam" id="PF00076">
    <property type="entry name" value="RRM_1"/>
    <property type="match status" value="2"/>
</dbReference>
<dbReference type="OMA" id="VEWADEE"/>
<dbReference type="CDD" id="cd21608">
    <property type="entry name" value="RRM2_NsCP33_like"/>
    <property type="match status" value="1"/>
</dbReference>
<reference evidence="12" key="1">
    <citation type="journal article" date="2009" name="Science">
        <title>The B73 maize genome: complexity, diversity, and dynamics.</title>
        <authorList>
            <person name="Schnable P.S."/>
            <person name="Ware D."/>
            <person name="Fulton R.S."/>
            <person name="Stein J.C."/>
            <person name="Wei F."/>
            <person name="Pasternak S."/>
            <person name="Liang C."/>
            <person name="Zhang J."/>
            <person name="Fulton L."/>
            <person name="Graves T.A."/>
            <person name="Minx P."/>
            <person name="Reily A.D."/>
            <person name="Courtney L."/>
            <person name="Kruchowski S.S."/>
            <person name="Tomlinson C."/>
            <person name="Strong C."/>
            <person name="Delehaunty K."/>
            <person name="Fronick C."/>
            <person name="Courtney B."/>
            <person name="Rock S.M."/>
            <person name="Belter E."/>
            <person name="Du F."/>
            <person name="Kim K."/>
            <person name="Abbott R.M."/>
            <person name="Cotton M."/>
            <person name="Levy A."/>
            <person name="Marchetto P."/>
            <person name="Ochoa K."/>
            <person name="Jackson S.M."/>
            <person name="Gillam B."/>
            <person name="Chen W."/>
            <person name="Yan L."/>
            <person name="Higginbotham J."/>
            <person name="Cardenas M."/>
            <person name="Waligorski J."/>
            <person name="Applebaum E."/>
            <person name="Phelps L."/>
            <person name="Falcone J."/>
            <person name="Kanchi K."/>
            <person name="Thane T."/>
            <person name="Scimone A."/>
            <person name="Thane N."/>
            <person name="Henke J."/>
            <person name="Wang T."/>
            <person name="Ruppert J."/>
            <person name="Shah N."/>
            <person name="Rotter K."/>
            <person name="Hodges J."/>
            <person name="Ingenthron E."/>
            <person name="Cordes M."/>
            <person name="Kohlberg S."/>
            <person name="Sgro J."/>
            <person name="Delgado B."/>
            <person name="Mead K."/>
            <person name="Chinwalla A."/>
            <person name="Leonard S."/>
            <person name="Crouse K."/>
            <person name="Collura K."/>
            <person name="Kudrna D."/>
            <person name="Currie J."/>
            <person name="He R."/>
            <person name="Angelova A."/>
            <person name="Rajasekar S."/>
            <person name="Mueller T."/>
            <person name="Lomeli R."/>
            <person name="Scara G."/>
            <person name="Ko A."/>
            <person name="Delaney K."/>
            <person name="Wissotski M."/>
            <person name="Lopez G."/>
            <person name="Campos D."/>
            <person name="Braidotti M."/>
            <person name="Ashley E."/>
            <person name="Golser W."/>
            <person name="Kim H."/>
            <person name="Lee S."/>
            <person name="Lin J."/>
            <person name="Dujmic Z."/>
            <person name="Kim W."/>
            <person name="Talag J."/>
            <person name="Zuccolo A."/>
            <person name="Fan C."/>
            <person name="Sebastian A."/>
            <person name="Kramer M."/>
            <person name="Spiegel L."/>
            <person name="Nascimento L."/>
            <person name="Zutavern T."/>
            <person name="Miller B."/>
            <person name="Ambroise C."/>
            <person name="Muller S."/>
            <person name="Spooner W."/>
            <person name="Narechania A."/>
            <person name="Ren L."/>
            <person name="Wei S."/>
            <person name="Kumari S."/>
            <person name="Faga B."/>
            <person name="Levy M.J."/>
            <person name="McMahan L."/>
            <person name="Van Buren P."/>
            <person name="Vaughn M.W."/>
            <person name="Ying K."/>
            <person name="Yeh C.-T."/>
            <person name="Emrich S.J."/>
            <person name="Jia Y."/>
            <person name="Kalyanaraman A."/>
            <person name="Hsia A.-P."/>
            <person name="Barbazuk W.B."/>
            <person name="Baucom R.S."/>
            <person name="Brutnell T.P."/>
            <person name="Carpita N.C."/>
            <person name="Chaparro C."/>
            <person name="Chia J.-M."/>
            <person name="Deragon J.-M."/>
            <person name="Estill J.C."/>
            <person name="Fu Y."/>
            <person name="Jeddeloh J.A."/>
            <person name="Han Y."/>
            <person name="Lee H."/>
            <person name="Li P."/>
            <person name="Lisch D.R."/>
            <person name="Liu S."/>
            <person name="Liu Z."/>
            <person name="Nagel D.H."/>
            <person name="McCann M.C."/>
            <person name="SanMiguel P."/>
            <person name="Myers A.M."/>
            <person name="Nettleton D."/>
            <person name="Nguyen J."/>
            <person name="Penning B.W."/>
            <person name="Ponnala L."/>
            <person name="Schneider K.L."/>
            <person name="Schwartz D.C."/>
            <person name="Sharma A."/>
            <person name="Soderlund C."/>
            <person name="Springer N.M."/>
            <person name="Sun Q."/>
            <person name="Wang H."/>
            <person name="Waterman M."/>
            <person name="Westerman R."/>
            <person name="Wolfgruber T.K."/>
            <person name="Yang L."/>
            <person name="Yu Y."/>
            <person name="Zhang L."/>
            <person name="Zhou S."/>
            <person name="Zhu Q."/>
            <person name="Bennetzen J.L."/>
            <person name="Dawe R.K."/>
            <person name="Jiang J."/>
            <person name="Jiang N."/>
            <person name="Presting G.G."/>
            <person name="Wessler S.R."/>
            <person name="Aluru S."/>
            <person name="Martienssen R.A."/>
            <person name="Clifton S.W."/>
            <person name="McCombie W.R."/>
            <person name="Wing R.A."/>
            <person name="Wilson R.K."/>
        </authorList>
    </citation>
    <scope>NUCLEOTIDE SEQUENCE [LARGE SCALE GENOMIC DNA]</scope>
    <source>
        <strain evidence="12">cv. B73</strain>
    </source>
</reference>
<dbReference type="InterPro" id="IPR012677">
    <property type="entry name" value="Nucleotide-bd_a/b_plait_sf"/>
</dbReference>
<evidence type="ECO:0000313" key="11">
    <source>
        <dbReference type="EnsemblPlants" id="Zm00001eb176260_P001"/>
    </source>
</evidence>
<evidence type="ECO:0000256" key="8">
    <source>
        <dbReference type="PROSITE-ProRule" id="PRU00176"/>
    </source>
</evidence>
<dbReference type="GO" id="GO:0003729">
    <property type="term" value="F:mRNA binding"/>
    <property type="evidence" value="ECO:0000318"/>
    <property type="project" value="GO_Central"/>
</dbReference>
<keyword evidence="13" id="KW-1267">Proteomics identification</keyword>
<dbReference type="GO" id="GO:0009507">
    <property type="term" value="C:chloroplast"/>
    <property type="evidence" value="ECO:0007669"/>
    <property type="project" value="UniProtKB-SubCell"/>
</dbReference>
<comment type="subcellular location">
    <subcellularLocation>
        <location evidence="1">Plastid</location>
        <location evidence="1">Chloroplast</location>
    </subcellularLocation>
</comment>
<evidence type="ECO:0000313" key="12">
    <source>
        <dbReference type="Proteomes" id="UP000007305"/>
    </source>
</evidence>
<proteinExistence type="evidence at protein level"/>
<dbReference type="Gramene" id="Zm00001eb176260_T001">
    <property type="protein sequence ID" value="Zm00001eb176260_P001"/>
    <property type="gene ID" value="Zm00001eb176260"/>
</dbReference>
<evidence type="ECO:0000256" key="5">
    <source>
        <dbReference type="ARBA" id="ARBA00022737"/>
    </source>
</evidence>
<protein>
    <submittedName>
        <fullName evidence="10">Ribonucleoprotein</fullName>
    </submittedName>
</protein>
<dbReference type="PANTHER" id="PTHR48025:SF2">
    <property type="entry name" value="OS08G0557100 PROTEIN"/>
    <property type="match status" value="1"/>
</dbReference>
<evidence type="ECO:0000259" key="9">
    <source>
        <dbReference type="PROSITE" id="PS50102"/>
    </source>
</evidence>
<dbReference type="GO" id="GO:1901259">
    <property type="term" value="P:chloroplast rRNA processing"/>
    <property type="evidence" value="ECO:0000318"/>
    <property type="project" value="GO_Central"/>
</dbReference>
<dbReference type="InterPro" id="IPR050502">
    <property type="entry name" value="Euk_RNA-bind_prot"/>
</dbReference>
<name>K7TYJ1_MAIZE</name>
<dbReference type="PaxDb" id="4577-GRMZM2G123234_P01"/>
<evidence type="ECO:0000313" key="10">
    <source>
        <dbReference type="EMBL" id="AQK51681.1"/>
    </source>
</evidence>
<dbReference type="GO" id="GO:1990904">
    <property type="term" value="C:ribonucleoprotein complex"/>
    <property type="evidence" value="ECO:0007669"/>
    <property type="project" value="UniProtKB-KW"/>
</dbReference>
<evidence type="ECO:0000256" key="7">
    <source>
        <dbReference type="ARBA" id="ARBA00023274"/>
    </source>
</evidence>
<dbReference type="FunFam" id="3.30.70.330:FF:000725">
    <property type="entry name" value="Ribonucleoprotein"/>
    <property type="match status" value="1"/>
</dbReference>
<accession>K7TYJ1</accession>
<dbReference type="InterPro" id="IPR035979">
    <property type="entry name" value="RBD_domain_sf"/>
</dbReference>
<dbReference type="Proteomes" id="UP000007305">
    <property type="component" value="Chromosome 4"/>
</dbReference>
<dbReference type="GO" id="GO:0006397">
    <property type="term" value="P:mRNA processing"/>
    <property type="evidence" value="ECO:0007669"/>
    <property type="project" value="UniProtKB-KW"/>
</dbReference>
<organism evidence="10">
    <name type="scientific">Zea mays</name>
    <name type="common">Maize</name>
    <dbReference type="NCBI Taxonomy" id="4577"/>
    <lineage>
        <taxon>Eukaryota</taxon>
        <taxon>Viridiplantae</taxon>
        <taxon>Streptophyta</taxon>
        <taxon>Embryophyta</taxon>
        <taxon>Tracheophyta</taxon>
        <taxon>Spermatophyta</taxon>
        <taxon>Magnoliopsida</taxon>
        <taxon>Liliopsida</taxon>
        <taxon>Poales</taxon>
        <taxon>Poaceae</taxon>
        <taxon>PACMAD clade</taxon>
        <taxon>Panicoideae</taxon>
        <taxon>Andropogonodae</taxon>
        <taxon>Andropogoneae</taxon>
        <taxon>Tripsacinae</taxon>
        <taxon>Zea</taxon>
    </lineage>
</organism>
<dbReference type="InterPro" id="IPR000504">
    <property type="entry name" value="RRM_dom"/>
</dbReference>
<dbReference type="SMART" id="SM00360">
    <property type="entry name" value="RRM"/>
    <property type="match status" value="2"/>
</dbReference>
<reference evidence="10" key="2">
    <citation type="submission" date="2015-12" db="EMBL/GenBank/DDBJ databases">
        <title>Update maize B73 reference genome by single molecule sequencing technologies.</title>
        <authorList>
            <consortium name="Maize Genome Sequencing Project"/>
            <person name="Ware D."/>
        </authorList>
    </citation>
    <scope>NUCLEOTIDE SEQUENCE</scope>
    <source>
        <tissue evidence="10">Seedling</tissue>
    </source>
</reference>
<evidence type="ECO:0000256" key="3">
    <source>
        <dbReference type="ARBA" id="ARBA00022640"/>
    </source>
</evidence>
<reference evidence="11" key="3">
    <citation type="submission" date="2019-07" db="EMBL/GenBank/DDBJ databases">
        <authorList>
            <person name="Seetharam A."/>
            <person name="Woodhouse M."/>
            <person name="Cannon E."/>
        </authorList>
    </citation>
    <scope>NUCLEOTIDE SEQUENCE [LARGE SCALE GENOMIC DNA]</scope>
    <source>
        <strain evidence="11">cv. B73</strain>
    </source>
</reference>
<dbReference type="PANTHER" id="PTHR48025">
    <property type="entry name" value="OS02G0815200 PROTEIN"/>
    <property type="match status" value="1"/>
</dbReference>